<feature type="region of interest" description="Disordered" evidence="1">
    <location>
        <begin position="935"/>
        <end position="973"/>
    </location>
</feature>
<feature type="compositionally biased region" description="Low complexity" evidence="1">
    <location>
        <begin position="2433"/>
        <end position="2452"/>
    </location>
</feature>
<comment type="caution">
    <text evidence="2">The sequence shown here is derived from an EMBL/GenBank/DDBJ whole genome shotgun (WGS) entry which is preliminary data.</text>
</comment>
<feature type="compositionally biased region" description="Low complexity" evidence="1">
    <location>
        <begin position="1850"/>
        <end position="1863"/>
    </location>
</feature>
<evidence type="ECO:0000313" key="3">
    <source>
        <dbReference type="Proteomes" id="UP000663856"/>
    </source>
</evidence>
<feature type="compositionally biased region" description="Basic and acidic residues" evidence="1">
    <location>
        <begin position="801"/>
        <end position="837"/>
    </location>
</feature>
<feature type="compositionally biased region" description="Low complexity" evidence="1">
    <location>
        <begin position="245"/>
        <end position="263"/>
    </location>
</feature>
<reference evidence="2" key="1">
    <citation type="submission" date="2021-02" db="EMBL/GenBank/DDBJ databases">
        <authorList>
            <person name="Nowell W R."/>
        </authorList>
    </citation>
    <scope>NUCLEOTIDE SEQUENCE</scope>
</reference>
<feature type="region of interest" description="Disordered" evidence="1">
    <location>
        <begin position="241"/>
        <end position="270"/>
    </location>
</feature>
<feature type="compositionally biased region" description="Low complexity" evidence="1">
    <location>
        <begin position="1132"/>
        <end position="1142"/>
    </location>
</feature>
<feature type="compositionally biased region" description="Polar residues" evidence="1">
    <location>
        <begin position="2402"/>
        <end position="2429"/>
    </location>
</feature>
<feature type="compositionally biased region" description="Acidic residues" evidence="1">
    <location>
        <begin position="2938"/>
        <end position="2952"/>
    </location>
</feature>
<feature type="compositionally biased region" description="Acidic residues" evidence="1">
    <location>
        <begin position="2733"/>
        <end position="2746"/>
    </location>
</feature>
<feature type="compositionally biased region" description="Basic residues" evidence="1">
    <location>
        <begin position="2455"/>
        <end position="2469"/>
    </location>
</feature>
<name>A0A816LP62_9BILA</name>
<feature type="compositionally biased region" description="Pro residues" evidence="1">
    <location>
        <begin position="2160"/>
        <end position="2169"/>
    </location>
</feature>
<feature type="region of interest" description="Disordered" evidence="1">
    <location>
        <begin position="545"/>
        <end position="708"/>
    </location>
</feature>
<feature type="region of interest" description="Disordered" evidence="1">
    <location>
        <begin position="2657"/>
        <end position="2676"/>
    </location>
</feature>
<feature type="region of interest" description="Disordered" evidence="1">
    <location>
        <begin position="1132"/>
        <end position="1157"/>
    </location>
</feature>
<feature type="compositionally biased region" description="Basic and acidic residues" evidence="1">
    <location>
        <begin position="2690"/>
        <end position="2708"/>
    </location>
</feature>
<feature type="compositionally biased region" description="Low complexity" evidence="1">
    <location>
        <begin position="1212"/>
        <end position="1226"/>
    </location>
</feature>
<feature type="region of interest" description="Disordered" evidence="1">
    <location>
        <begin position="2690"/>
        <end position="2825"/>
    </location>
</feature>
<feature type="compositionally biased region" description="Basic and acidic residues" evidence="1">
    <location>
        <begin position="1902"/>
        <end position="1914"/>
    </location>
</feature>
<feature type="compositionally biased region" description="Low complexity" evidence="1">
    <location>
        <begin position="1938"/>
        <end position="1962"/>
    </location>
</feature>
<accession>A0A816LP62</accession>
<feature type="compositionally biased region" description="Low complexity" evidence="1">
    <location>
        <begin position="1274"/>
        <end position="1285"/>
    </location>
</feature>
<feature type="region of interest" description="Disordered" evidence="1">
    <location>
        <begin position="991"/>
        <end position="1034"/>
    </location>
</feature>
<feature type="compositionally biased region" description="Basic and acidic residues" evidence="1">
    <location>
        <begin position="549"/>
        <end position="562"/>
    </location>
</feature>
<feature type="compositionally biased region" description="Basic and acidic residues" evidence="1">
    <location>
        <begin position="2177"/>
        <end position="2190"/>
    </location>
</feature>
<feature type="compositionally biased region" description="Basic and acidic residues" evidence="1">
    <location>
        <begin position="2210"/>
        <end position="2221"/>
    </location>
</feature>
<feature type="compositionally biased region" description="Basic and acidic residues" evidence="1">
    <location>
        <begin position="1258"/>
        <end position="1271"/>
    </location>
</feature>
<feature type="compositionally biased region" description="Basic and acidic residues" evidence="1">
    <location>
        <begin position="2291"/>
        <end position="2312"/>
    </location>
</feature>
<feature type="compositionally biased region" description="Basic residues" evidence="1">
    <location>
        <begin position="2141"/>
        <end position="2151"/>
    </location>
</feature>
<feature type="compositionally biased region" description="Low complexity" evidence="1">
    <location>
        <begin position="2953"/>
        <end position="2970"/>
    </location>
</feature>
<feature type="region of interest" description="Disordered" evidence="1">
    <location>
        <begin position="2575"/>
        <end position="2602"/>
    </location>
</feature>
<feature type="compositionally biased region" description="Low complexity" evidence="1">
    <location>
        <begin position="2078"/>
        <end position="2088"/>
    </location>
</feature>
<feature type="region of interest" description="Disordered" evidence="1">
    <location>
        <begin position="3061"/>
        <end position="3104"/>
    </location>
</feature>
<dbReference type="EMBL" id="CAJNRF010000077">
    <property type="protein sequence ID" value="CAF1935520.1"/>
    <property type="molecule type" value="Genomic_DNA"/>
</dbReference>
<feature type="region of interest" description="Disordered" evidence="1">
    <location>
        <begin position="895"/>
        <end position="920"/>
    </location>
</feature>
<feature type="compositionally biased region" description="Low complexity" evidence="1">
    <location>
        <begin position="1655"/>
        <end position="1671"/>
    </location>
</feature>
<feature type="region of interest" description="Disordered" evidence="1">
    <location>
        <begin position="2511"/>
        <end position="2537"/>
    </location>
</feature>
<feature type="region of interest" description="Disordered" evidence="1">
    <location>
        <begin position="2065"/>
        <end position="2351"/>
    </location>
</feature>
<evidence type="ECO:0000256" key="1">
    <source>
        <dbReference type="SAM" id="MobiDB-lite"/>
    </source>
</evidence>
<evidence type="ECO:0000313" key="2">
    <source>
        <dbReference type="EMBL" id="CAF1935520.1"/>
    </source>
</evidence>
<feature type="compositionally biased region" description="Polar residues" evidence="1">
    <location>
        <begin position="2520"/>
        <end position="2532"/>
    </location>
</feature>
<feature type="compositionally biased region" description="Low complexity" evidence="1">
    <location>
        <begin position="2372"/>
        <end position="2401"/>
    </location>
</feature>
<feature type="region of interest" description="Disordered" evidence="1">
    <location>
        <begin position="1631"/>
        <end position="2010"/>
    </location>
</feature>
<organism evidence="2 3">
    <name type="scientific">Rotaria magnacalcarata</name>
    <dbReference type="NCBI Taxonomy" id="392030"/>
    <lineage>
        <taxon>Eukaryota</taxon>
        <taxon>Metazoa</taxon>
        <taxon>Spiralia</taxon>
        <taxon>Gnathifera</taxon>
        <taxon>Rotifera</taxon>
        <taxon>Eurotatoria</taxon>
        <taxon>Bdelloidea</taxon>
        <taxon>Philodinida</taxon>
        <taxon>Philodinidae</taxon>
        <taxon>Rotaria</taxon>
    </lineage>
</organism>
<sequence length="3124" mass="348962">MTHQSKIHSIEQDSSVDAEMISNIVSSDEKAMAPEVSSTVQQELTEEQLENVGITEDKESLIEIAKEILVAPLQSAVDKCEKIVWVQEQPTSTTTVQTADEQETLTTITNITEQEITTQEQIEQQLSQPLQVIGDDYPWYSNYYTIADADGKLGPLYEALTNTVEQLEQRPPPTIVEFQPEPHERVVIPDDDHQTLTETKDTRAKVHELAQISASLTSSLTPTQDEQINDEDGFQVVQHRKCAPSSTTQQETSSYTQITSETTPSPDIDLIPVVIHGHPVSPTGTMSTSASENSTITSSTNRKKKHNEIKKDKEIILFDAPLVSISDTNKHESDTVKSEVVEEHTEITQPQVLPCVHTDDSTEIEQSLPTAKHEIDHASDDIKHELDHPSTEIKHQQDQPLEEIKLQQGEPTVEVKPQEIKVLEEIKVQQRELSAAVKPQQDEPSVEVKPQEDQPSKEIIIQQAERSVEVKSQQDQPLEEIKDQKDERSVEVKPQEDQPLEEIKLLQLEAPVEVTPQEDQVLEEIKVQQGEVSVEVKSQQDVSSLEIEFQQHEPSAEVKHFQGEQSEGIKLQQVESPLEVESPQAESLVEVKPQKDQPLEEINLQEDVSSAEVKSQEDEPPVEVKSQPDEPLEEVKPQKDESFEGIQFHEVEPSVEVKSEQDQPLKEIKPQQDEPSVKVKPQEDQPSKEIKDQKDERSVEVKPQEDQPLEEIKLLQLEAPVEVTPQEDQVLEEIKVQQGELSAEVKSRQDVSSLEIEFQQHEPSAEVKHFQGEQSEGIKLQQVESPLEVESPQAESLVEVKSQKDQPLEEIKLQQDQPSKEIKAQEEEKSVEVKPQDDQPLEEINLQEDVSSAEVKSQEDEPPVEVKSQPDEPLEEVKPQKDQSFEGIQFHEVEPSVEVKSEQDQPLKVIKPQQDVPSVEVKHQEDQLLKEIKLQEGEVSVEVESEQDQPSNKIDSHQDQSSEVVGYGIEHPSEDNKHAIELVHQTVDELRQALTDTNSDEQHGEMLSASLTSDIAAPEQVDTDNNDSTSSDASQWLSSSFVTLPEDAKLDTHATEQSIVTQSVSITVLSERESAKSEILSSSSSIRKKKIKVRSTEQGKHQDAEVISSTVVIEEPKVEFKPTSLIPVKTTTTPVLTKMTPPKSEEKEEENIDDDEGFQVVTYRKHVPSTVTHEKVLPQSPILISKKRSGSDNDRKRAVARRTHGSSIPVATSSTTRPTSQTSTTTKQKIYRKETTLSEVPLSSASTDNDITFSSSIDKSRSKDMEQKPLDQPKTSSITTESKSISSTFLITSTAPLLTTEIKSKSLPKNEQTILESQAPSLIITTVKEPEIKSEPIVPTPTKATATTVRVKAFTSPEEEEEEEDNEGFRVVHYRKRISSASRSEKTSPALPPQGNRQNMGLSMDHKSVIIHGRHGSGSSSIPRSNAGNQMPYHRRQQIRPKQDRHQFPPTHPPRSSASKEPRMTPLFGTETRTVELTKPPVSDICEKMSDVVIQSPSIDQKSPTEILYVQPTIIYEPPGAPSIEHQTILPVVKSKPSDSIQQQVINVEHQAVLATVHPKSSGQDQQEKETEIKVEPLTSKISVPVDQFVQKVVEEYLTPTKVETKRQVQQVAPTKEKILPVIASTIRTELQKRPSTEDEDEDGFRVVRYRKHVPSSPTATMTTTTTPFSKPHSHSSDSEKNQSRTSRKQISPPSAVAPIGTTSQSMTLKKKTKKTEEKSAAADTTLHADVRSPSTTDTDLVSSSKDEPITRTKTKHIEKVVESQIIIKDVSSPLHSDNQSKSTKEDHKSIQPISLPELVQKTSDDTQYQIQPTESATLPSVASADTSEDSSKKTKKKHKRPKQEPARVDISTTSDEVSSTTDNIPSLKPAVEISSTSSQIEEKSDQVLLKEQTLLSQPTIHIEDGESKIEASKKHPKQRKKKSQSSEKHDQDDNNLTSSAASTADKDSSSATRATSAKPTAIESTIQSRLITDDDKHESEWIVAQSKKKKSKAVESPTTPESSELKLSLYPHSTLQPATTTAKSPPEKVTDVQFKFKKGGELVVTSQVPIEHSPTEWGTVIFLSDEQPNISQKDETTVTTEDTSSQQPSVIEQQPTIEQTIDVISQTDDETKIELSSQAIESSEASGEADLDAYRDQAGRLRRKKPRKHATSLSSKPENVPPPPPPPTTTTNVEPKTSEETKLDHKTTSEHWAIVLDAPISNTDEDEKIQEKPTEDKDNSETSSKLDSFLPEYIRQQIKTESSARSSSLPDHRSKSSSNEPTTPDLHTRTLRAEFPLTSHRSTSPDTSENESRKFVRQSHEEENHSTEDSRSLSTSNQIEHGTIITSSSSISSATARKKKQRPKMLKKDIEATTLLTHEFDDTPLTITEIQSASTTTTTQDDESFLSSTTSQSISAITDSLTSSSLSAHKQTPTNEQTSLQSDESVSSIEEPPTSSMITITEPTTTTTTTTVIMRKKSSTRSPRKRSKRDSGPDYENVITPTLDDVEQAFAGARVMTTAVDDDRTDFIRAETHKHQSRQRTSSGRQIINSQEDNEQQAILADDEEDDDFAVKPIVLHGTGVGTNVQTPIESIIEQHDSSATATTTSKKKRQKKKSATEEAEFTAQISDELKSDKDDILVSEEQPAAPNEQLRSVQGFHSFTPNKYQYNQYEEVPTAPTEQIVTSTASTTDTTENKDEVFARGFNLWLKQNKDNESSSTVKKDEKEEPSQQQPEVVSGLTRAMQSLIIQPVESDNDDEEEDDEDDSWNGPRAKKPTYTTGARAEKRIHTSSGYNVNHPRSVAISPWLMPKSNDNTYQDDSSKYDPNDSSKYDPDDEEDSINDASDRLQLSHSINTQFSTKEERQIHLNSLAELTFQATTNTLSSSASSSLSSAVKWNETSIRTDETVQLQTNFTDDDVRRCLGEDFYRESLAVDPLHAEKRALASLRDLVLKPTQQLEETDNDDDDIDDDSQNNENNKNNNNNNNNTSNNFDEWGHFLDYDDEQNIILPSEPTSSRIQPCTLTSYECSYVRELDDDTLVTDADRSHLIDYTQHSYEHERQRYGDFACTNDDSDAAESMVNPSSILTNSNTPRPSETFHRWRNQSNRDRDESNSRVTISTENQNDDEIFVSHTDSGLSRRVRPTQ</sequence>
<feature type="region of interest" description="Disordered" evidence="1">
    <location>
        <begin position="282"/>
        <end position="307"/>
    </location>
</feature>
<protein>
    <submittedName>
        <fullName evidence="2">Uncharacterized protein</fullName>
    </submittedName>
</protein>
<feature type="compositionally biased region" description="Basic residues" evidence="1">
    <location>
        <begin position="1915"/>
        <end position="1924"/>
    </location>
</feature>
<feature type="compositionally biased region" description="Polar residues" evidence="1">
    <location>
        <begin position="3061"/>
        <end position="3073"/>
    </location>
</feature>
<feature type="compositionally biased region" description="Basic and acidic residues" evidence="1">
    <location>
        <begin position="1715"/>
        <end position="1731"/>
    </location>
</feature>
<feature type="compositionally biased region" description="Basic and acidic residues" evidence="1">
    <location>
        <begin position="633"/>
        <end position="708"/>
    </location>
</feature>
<feature type="compositionally biased region" description="Basic residues" evidence="1">
    <location>
        <begin position="2337"/>
        <end position="2346"/>
    </location>
</feature>
<feature type="region of interest" description="Disordered" evidence="1">
    <location>
        <begin position="754"/>
        <end position="881"/>
    </location>
</feature>
<feature type="compositionally biased region" description="Basic and acidic residues" evidence="1">
    <location>
        <begin position="2799"/>
        <end position="2812"/>
    </location>
</feature>
<feature type="region of interest" description="Disordered" evidence="1">
    <location>
        <begin position="2934"/>
        <end position="2975"/>
    </location>
</feature>
<feature type="compositionally biased region" description="Polar residues" evidence="1">
    <location>
        <begin position="2115"/>
        <end position="2126"/>
    </location>
</feature>
<feature type="compositionally biased region" description="Polar residues" evidence="1">
    <location>
        <begin position="2089"/>
        <end position="2107"/>
    </location>
</feature>
<feature type="compositionally biased region" description="Basic and acidic residues" evidence="1">
    <location>
        <begin position="758"/>
        <end position="771"/>
    </location>
</feature>
<feature type="compositionally biased region" description="Basic and acidic residues" evidence="1">
    <location>
        <begin position="1745"/>
        <end position="1762"/>
    </location>
</feature>
<feature type="region of interest" description="Disordered" evidence="1">
    <location>
        <begin position="434"/>
        <end position="499"/>
    </location>
</feature>
<feature type="compositionally biased region" description="Low complexity" evidence="1">
    <location>
        <begin position="2324"/>
        <end position="2336"/>
    </location>
</feature>
<feature type="compositionally biased region" description="Polar residues" evidence="1">
    <location>
        <begin position="1806"/>
        <end position="1826"/>
    </location>
</feature>
<feature type="compositionally biased region" description="Acidic residues" evidence="1">
    <location>
        <begin position="1147"/>
        <end position="1157"/>
    </location>
</feature>
<feature type="compositionally biased region" description="Polar residues" evidence="1">
    <location>
        <begin position="1237"/>
        <end position="1257"/>
    </location>
</feature>
<dbReference type="Proteomes" id="UP000663856">
    <property type="component" value="Unassembled WGS sequence"/>
</dbReference>
<gene>
    <name evidence="2" type="ORF">WKI299_LOCUS1409</name>
</gene>
<feature type="compositionally biased region" description="Polar residues" evidence="1">
    <location>
        <begin position="1733"/>
        <end position="1744"/>
    </location>
</feature>
<feature type="region of interest" description="Disordered" evidence="1">
    <location>
        <begin position="1379"/>
        <end position="1465"/>
    </location>
</feature>
<feature type="compositionally biased region" description="Polar residues" evidence="1">
    <location>
        <begin position="2238"/>
        <end position="2250"/>
    </location>
</feature>
<feature type="region of interest" description="Disordered" evidence="1">
    <location>
        <begin position="2372"/>
        <end position="2481"/>
    </location>
</feature>
<proteinExistence type="predicted"/>
<feature type="compositionally biased region" description="Basic and acidic residues" evidence="1">
    <location>
        <begin position="895"/>
        <end position="905"/>
    </location>
</feature>
<feature type="compositionally biased region" description="Basic and acidic residues" evidence="1">
    <location>
        <begin position="479"/>
        <end position="499"/>
    </location>
</feature>
<feature type="region of interest" description="Disordered" evidence="1">
    <location>
        <begin position="1170"/>
        <end position="1285"/>
    </location>
</feature>
<feature type="compositionally biased region" description="Basic and acidic residues" evidence="1">
    <location>
        <begin position="1972"/>
        <end position="1981"/>
    </location>
</feature>
<feature type="compositionally biased region" description="Polar residues" evidence="1">
    <location>
        <begin position="282"/>
        <end position="300"/>
    </location>
</feature>